<gene>
    <name evidence="2" type="ORF">THAOC_06551</name>
</gene>
<accession>K0T478</accession>
<feature type="signal peptide" evidence="1">
    <location>
        <begin position="1"/>
        <end position="18"/>
    </location>
</feature>
<dbReference type="OrthoDB" id="47054at2759"/>
<sequence>MRSTQLLTLSSLATGSLAFVRHRNWNCSIKSRRTRRTVTIIGSPLPSSPLFSPEPDENDSGDDFGGFNPFAPGSRIPTKGGFGVLADSERKRPPPTTPGGQVSPRAMRMKELTTKLLSVLSDDSAVEELLRENADFLLDQLDNVDAALEVDSVYTPDMTRGERYGKYREVMDLRIEGARAPAAKKALGALRDFVLSQE</sequence>
<dbReference type="EMBL" id="AGNL01006545">
    <property type="protein sequence ID" value="EJK71959.1"/>
    <property type="molecule type" value="Genomic_DNA"/>
</dbReference>
<evidence type="ECO:0000256" key="1">
    <source>
        <dbReference type="SAM" id="SignalP"/>
    </source>
</evidence>
<dbReference type="Proteomes" id="UP000266841">
    <property type="component" value="Unassembled WGS sequence"/>
</dbReference>
<dbReference type="eggNOG" id="ENOG502SYMT">
    <property type="taxonomic scope" value="Eukaryota"/>
</dbReference>
<evidence type="ECO:0000313" key="3">
    <source>
        <dbReference type="Proteomes" id="UP000266841"/>
    </source>
</evidence>
<comment type="caution">
    <text evidence="2">The sequence shown here is derived from an EMBL/GenBank/DDBJ whole genome shotgun (WGS) entry which is preliminary data.</text>
</comment>
<organism evidence="2 3">
    <name type="scientific">Thalassiosira oceanica</name>
    <name type="common">Marine diatom</name>
    <dbReference type="NCBI Taxonomy" id="159749"/>
    <lineage>
        <taxon>Eukaryota</taxon>
        <taxon>Sar</taxon>
        <taxon>Stramenopiles</taxon>
        <taxon>Ochrophyta</taxon>
        <taxon>Bacillariophyta</taxon>
        <taxon>Coscinodiscophyceae</taxon>
        <taxon>Thalassiosirophycidae</taxon>
        <taxon>Thalassiosirales</taxon>
        <taxon>Thalassiosiraceae</taxon>
        <taxon>Thalassiosira</taxon>
    </lineage>
</organism>
<dbReference type="AlphaFoldDB" id="K0T478"/>
<name>K0T478_THAOC</name>
<evidence type="ECO:0000313" key="2">
    <source>
        <dbReference type="EMBL" id="EJK71959.1"/>
    </source>
</evidence>
<feature type="chain" id="PRO_5003841598" evidence="1">
    <location>
        <begin position="19"/>
        <end position="198"/>
    </location>
</feature>
<keyword evidence="1" id="KW-0732">Signal</keyword>
<reference evidence="2 3" key="1">
    <citation type="journal article" date="2012" name="Genome Biol.">
        <title>Genome and low-iron response of an oceanic diatom adapted to chronic iron limitation.</title>
        <authorList>
            <person name="Lommer M."/>
            <person name="Specht M."/>
            <person name="Roy A.S."/>
            <person name="Kraemer L."/>
            <person name="Andreson R."/>
            <person name="Gutowska M.A."/>
            <person name="Wolf J."/>
            <person name="Bergner S.V."/>
            <person name="Schilhabel M.B."/>
            <person name="Klostermeier U.C."/>
            <person name="Beiko R.G."/>
            <person name="Rosenstiel P."/>
            <person name="Hippler M."/>
            <person name="Laroche J."/>
        </authorList>
    </citation>
    <scope>NUCLEOTIDE SEQUENCE [LARGE SCALE GENOMIC DNA]</scope>
    <source>
        <strain evidence="2 3">CCMP1005</strain>
    </source>
</reference>
<protein>
    <submittedName>
        <fullName evidence="2">Uncharacterized protein</fullName>
    </submittedName>
</protein>
<proteinExistence type="predicted"/>
<keyword evidence="3" id="KW-1185">Reference proteome</keyword>